<name>A0ACC3C630_PYRYE</name>
<organism evidence="1 2">
    <name type="scientific">Pyropia yezoensis</name>
    <name type="common">Susabi-nori</name>
    <name type="synonym">Porphyra yezoensis</name>
    <dbReference type="NCBI Taxonomy" id="2788"/>
    <lineage>
        <taxon>Eukaryota</taxon>
        <taxon>Rhodophyta</taxon>
        <taxon>Bangiophyceae</taxon>
        <taxon>Bangiales</taxon>
        <taxon>Bangiaceae</taxon>
        <taxon>Pyropia</taxon>
    </lineage>
</organism>
<dbReference type="EMBL" id="CM020619">
    <property type="protein sequence ID" value="KAK1865445.1"/>
    <property type="molecule type" value="Genomic_DNA"/>
</dbReference>
<dbReference type="Proteomes" id="UP000798662">
    <property type="component" value="Chromosome 2"/>
</dbReference>
<evidence type="ECO:0000313" key="1">
    <source>
        <dbReference type="EMBL" id="KAK1865445.1"/>
    </source>
</evidence>
<reference evidence="1" key="1">
    <citation type="submission" date="2019-11" db="EMBL/GenBank/DDBJ databases">
        <title>Nori genome reveals adaptations in red seaweeds to the harsh intertidal environment.</title>
        <authorList>
            <person name="Wang D."/>
            <person name="Mao Y."/>
        </authorList>
    </citation>
    <scope>NUCLEOTIDE SEQUENCE</scope>
    <source>
        <tissue evidence="1">Gametophyte</tissue>
    </source>
</reference>
<keyword evidence="2" id="KW-1185">Reference proteome</keyword>
<gene>
    <name evidence="1" type="ORF">I4F81_007976</name>
</gene>
<protein>
    <submittedName>
        <fullName evidence="1">Uncharacterized protein</fullName>
    </submittedName>
</protein>
<sequence length="583" mass="62967">MTKLVVFLDFETELDPGRTPWQIGAMTSSGATFSAMITLPDRQMPRRLRSHRLVAEGKLLARTTYALLAEPETVVVKRLIAWIMEQARLEIISSEGTERAPSFSDIVVVSHYGSQHDSVVLASAIRRSGIRVHGFIVCDSVLLFKLMFGATAPCSLGSLKEEFAPEVYLPAHEAETDAEALRAIVMVQPMWMTAVMSTSTPIHAFLTASGFWTSRTPADADDNQGDDQGGDVVDGGVRALVESLRAKVEVSRTAPQSDRVRALEDDSRILAMRITSVEREMRVIRDDILSLKAQIVRPAVETAALVPSSSSVVPRSGPGLPLPQKPREYSPSQSAFAPSGDLSIANTPPYVLSPTFPSTPSSVGSGGSRSSGKDTYSKKHQVWAVAKLSYIAMVVHMCNRKSISTGAFDVSEALPRMVAVKNGTYKSVTGSELPGLEEAQTAYIRGCMSRRTTTEVPTTTAQVWMTLKSNPQGLRAVTVVGNVIRGLRKVRWMIGWPYSSLIPHIGPNLVTVGPAGAEAVPVVSSDFSRYGFGSAASADAFFMSLSMEHLRSFAMRMPLPGFTAYAAIESMGLCSPPGIQPDQ</sequence>
<accession>A0ACC3C630</accession>
<comment type="caution">
    <text evidence="1">The sequence shown here is derived from an EMBL/GenBank/DDBJ whole genome shotgun (WGS) entry which is preliminary data.</text>
</comment>
<proteinExistence type="predicted"/>
<evidence type="ECO:0000313" key="2">
    <source>
        <dbReference type="Proteomes" id="UP000798662"/>
    </source>
</evidence>